<feature type="domain" description="C-type lectin" evidence="2">
    <location>
        <begin position="54"/>
        <end position="168"/>
    </location>
</feature>
<dbReference type="Pfam" id="PF00059">
    <property type="entry name" value="Lectin_C"/>
    <property type="match status" value="2"/>
</dbReference>
<dbReference type="InParanoid" id="A0A194QMK1"/>
<reference evidence="3 4" key="1">
    <citation type="journal article" date="2015" name="Nat. Commun.">
        <title>Outbred genome sequencing and CRISPR/Cas9 gene editing in butterflies.</title>
        <authorList>
            <person name="Li X."/>
            <person name="Fan D."/>
            <person name="Zhang W."/>
            <person name="Liu G."/>
            <person name="Zhang L."/>
            <person name="Zhao L."/>
            <person name="Fang X."/>
            <person name="Chen L."/>
            <person name="Dong Y."/>
            <person name="Chen Y."/>
            <person name="Ding Y."/>
            <person name="Zhao R."/>
            <person name="Feng M."/>
            <person name="Zhu Y."/>
            <person name="Feng Y."/>
            <person name="Jiang X."/>
            <person name="Zhu D."/>
            <person name="Xiang H."/>
            <person name="Feng X."/>
            <person name="Li S."/>
            <person name="Wang J."/>
            <person name="Zhang G."/>
            <person name="Kronforst M.R."/>
            <person name="Wang W."/>
        </authorList>
    </citation>
    <scope>NUCLEOTIDE SEQUENCE [LARGE SCALE GENOMIC DNA]</scope>
    <source>
        <strain evidence="3">Ya'a_city_454_Pm</strain>
        <tissue evidence="3">Whole body</tissue>
    </source>
</reference>
<dbReference type="InterPro" id="IPR050111">
    <property type="entry name" value="C-type_lectin/snaclec_domain"/>
</dbReference>
<dbReference type="CDD" id="cd00037">
    <property type="entry name" value="CLECT"/>
    <property type="match status" value="2"/>
</dbReference>
<gene>
    <name evidence="3" type="ORF">RR48_14627</name>
</gene>
<dbReference type="EMBL" id="KQ461198">
    <property type="protein sequence ID" value="KPJ06185.1"/>
    <property type="molecule type" value="Genomic_DNA"/>
</dbReference>
<dbReference type="AlphaFoldDB" id="A0A194QMK1"/>
<dbReference type="InterPro" id="IPR016186">
    <property type="entry name" value="C-type_lectin-like/link_sf"/>
</dbReference>
<evidence type="ECO:0000313" key="4">
    <source>
        <dbReference type="Proteomes" id="UP000053240"/>
    </source>
</evidence>
<name>A0A194QMK1_PAPMA</name>
<feature type="domain" description="C-type lectin" evidence="2">
    <location>
        <begin position="192"/>
        <end position="315"/>
    </location>
</feature>
<accession>A0A194QMK1</accession>
<dbReference type="PROSITE" id="PS00615">
    <property type="entry name" value="C_TYPE_LECTIN_1"/>
    <property type="match status" value="1"/>
</dbReference>
<sequence length="334" mass="38155">MPYSRDAMYSTPAPAPTEAISARDEYYCHSINGQPQIKHFRDDYKYLEGTSSFYKIHTIQKTWEHAKKRCALEGATLFYPEDQNEVDVVLAYLKDTQPKFAWVYVGISSKLAKGVFTTVDGVAIRNIYNKWGHGEPNDANGEEDCVILRKDGSYNDEKCSNKFPFICKKTLQSLKWNEECNTPYLDYSYNVDLGRCYKFHLHPLTWRQAVEACDAEQAYLAIVNSQQEADYLVNITASAPKDKVQGGYLRGAVHLGFNYDTTEDDWRTTTGETLERAGYAAWGNHQPDGGENERCGSMFYNGHLNDIACEAHRCFFICEKENELLSLFDDRFGT</sequence>
<proteinExistence type="predicted"/>
<dbReference type="SUPFAM" id="SSF56436">
    <property type="entry name" value="C-type lectin-like"/>
    <property type="match status" value="2"/>
</dbReference>
<dbReference type="InterPro" id="IPR018378">
    <property type="entry name" value="C-type_lectin_CS"/>
</dbReference>
<evidence type="ECO:0000259" key="2">
    <source>
        <dbReference type="PROSITE" id="PS50041"/>
    </source>
</evidence>
<dbReference type="Gene3D" id="3.10.100.10">
    <property type="entry name" value="Mannose-Binding Protein A, subunit A"/>
    <property type="match status" value="2"/>
</dbReference>
<dbReference type="InterPro" id="IPR016187">
    <property type="entry name" value="CTDL_fold"/>
</dbReference>
<keyword evidence="4" id="KW-1185">Reference proteome</keyword>
<dbReference type="PANTHER" id="PTHR22803">
    <property type="entry name" value="MANNOSE, PHOSPHOLIPASE, LECTIN RECEPTOR RELATED"/>
    <property type="match status" value="1"/>
</dbReference>
<dbReference type="PROSITE" id="PS50041">
    <property type="entry name" value="C_TYPE_LECTIN_2"/>
    <property type="match status" value="2"/>
</dbReference>
<dbReference type="Proteomes" id="UP000053240">
    <property type="component" value="Unassembled WGS sequence"/>
</dbReference>
<evidence type="ECO:0000313" key="3">
    <source>
        <dbReference type="EMBL" id="KPJ06185.1"/>
    </source>
</evidence>
<dbReference type="SMART" id="SM00034">
    <property type="entry name" value="CLECT"/>
    <property type="match status" value="2"/>
</dbReference>
<dbReference type="InterPro" id="IPR001304">
    <property type="entry name" value="C-type_lectin-like"/>
</dbReference>
<protein>
    <submittedName>
        <fullName evidence="3">Hemolymph lipopolysaccharide-binding protein</fullName>
    </submittedName>
</protein>
<keyword evidence="1" id="KW-1015">Disulfide bond</keyword>
<organism evidence="3 4">
    <name type="scientific">Papilio machaon</name>
    <name type="common">Old World swallowtail butterfly</name>
    <dbReference type="NCBI Taxonomy" id="76193"/>
    <lineage>
        <taxon>Eukaryota</taxon>
        <taxon>Metazoa</taxon>
        <taxon>Ecdysozoa</taxon>
        <taxon>Arthropoda</taxon>
        <taxon>Hexapoda</taxon>
        <taxon>Insecta</taxon>
        <taxon>Pterygota</taxon>
        <taxon>Neoptera</taxon>
        <taxon>Endopterygota</taxon>
        <taxon>Lepidoptera</taxon>
        <taxon>Glossata</taxon>
        <taxon>Ditrysia</taxon>
        <taxon>Papilionoidea</taxon>
        <taxon>Papilionidae</taxon>
        <taxon>Papilioninae</taxon>
        <taxon>Papilio</taxon>
    </lineage>
</organism>
<evidence type="ECO:0000256" key="1">
    <source>
        <dbReference type="ARBA" id="ARBA00023157"/>
    </source>
</evidence>